<comment type="caution">
    <text evidence="1">The sequence shown here is derived from an EMBL/GenBank/DDBJ whole genome shotgun (WGS) entry which is preliminary data.</text>
</comment>
<accession>A0ACC0VL69</accession>
<reference evidence="1 2" key="1">
    <citation type="journal article" date="2022" name="bioRxiv">
        <title>The genome of the oomycete Peronosclerospora sorghi, a cosmopolitan pathogen of maize and sorghum, is inflated with dispersed pseudogenes.</title>
        <authorList>
            <person name="Fletcher K."/>
            <person name="Martin F."/>
            <person name="Isakeit T."/>
            <person name="Cavanaugh K."/>
            <person name="Magill C."/>
            <person name="Michelmore R."/>
        </authorList>
    </citation>
    <scope>NUCLEOTIDE SEQUENCE [LARGE SCALE GENOMIC DNA]</scope>
    <source>
        <strain evidence="1">P6</strain>
    </source>
</reference>
<protein>
    <submittedName>
        <fullName evidence="1">Uncharacterized protein</fullName>
    </submittedName>
</protein>
<name>A0ACC0VL69_9STRA</name>
<keyword evidence="2" id="KW-1185">Reference proteome</keyword>
<gene>
    <name evidence="1" type="ORF">PsorP6_003052</name>
</gene>
<organism evidence="1 2">
    <name type="scientific">Peronosclerospora sorghi</name>
    <dbReference type="NCBI Taxonomy" id="230839"/>
    <lineage>
        <taxon>Eukaryota</taxon>
        <taxon>Sar</taxon>
        <taxon>Stramenopiles</taxon>
        <taxon>Oomycota</taxon>
        <taxon>Peronosporomycetes</taxon>
        <taxon>Peronosporales</taxon>
        <taxon>Peronosporaceae</taxon>
        <taxon>Peronosclerospora</taxon>
    </lineage>
</organism>
<evidence type="ECO:0000313" key="1">
    <source>
        <dbReference type="EMBL" id="KAI9907067.1"/>
    </source>
</evidence>
<sequence length="174" mass="19129">MSNSLNDSNQLVQCLVVFEDRKTHDTWCQAVFWTTEDKRQVKEQEDSTPSRDDAAALFGSRDQGALGQVKNESDKGASKQRSEALDMIQSICERAGCAIVFTRPVQDVVRLLKARLNDANANLKVKAANVLDTVATSLGLEIDKMSKLLRPSLIAGVSDNKKAMQAAVLHALRQ</sequence>
<evidence type="ECO:0000313" key="2">
    <source>
        <dbReference type="Proteomes" id="UP001163321"/>
    </source>
</evidence>
<dbReference type="Proteomes" id="UP001163321">
    <property type="component" value="Chromosome 8"/>
</dbReference>
<dbReference type="EMBL" id="CM047587">
    <property type="protein sequence ID" value="KAI9907067.1"/>
    <property type="molecule type" value="Genomic_DNA"/>
</dbReference>
<proteinExistence type="predicted"/>